<organism evidence="1 2">
    <name type="scientific">Aliirhizobium smilacinae</name>
    <dbReference type="NCBI Taxonomy" id="1395944"/>
    <lineage>
        <taxon>Bacteria</taxon>
        <taxon>Pseudomonadati</taxon>
        <taxon>Pseudomonadota</taxon>
        <taxon>Alphaproteobacteria</taxon>
        <taxon>Hyphomicrobiales</taxon>
        <taxon>Rhizobiaceae</taxon>
        <taxon>Aliirhizobium</taxon>
    </lineage>
</organism>
<name>A0A5C4X8Z9_9HYPH</name>
<dbReference type="AlphaFoldDB" id="A0A5C4X8Z9"/>
<reference evidence="1 2" key="1">
    <citation type="submission" date="2019-06" db="EMBL/GenBank/DDBJ databases">
        <title>The draft genome of Rhizobium smilacinae PTYR-5.</title>
        <authorList>
            <person name="Liu L."/>
            <person name="Li L."/>
            <person name="Zhang X."/>
        </authorList>
    </citation>
    <scope>NUCLEOTIDE SEQUENCE [LARGE SCALE GENOMIC DNA]</scope>
    <source>
        <strain evidence="1 2">PTYR-5</strain>
    </source>
</reference>
<keyword evidence="2" id="KW-1185">Reference proteome</keyword>
<dbReference type="Proteomes" id="UP000311605">
    <property type="component" value="Unassembled WGS sequence"/>
</dbReference>
<dbReference type="EMBL" id="VDMN01000011">
    <property type="protein sequence ID" value="TNM59858.1"/>
    <property type="molecule type" value="Genomic_DNA"/>
</dbReference>
<comment type="caution">
    <text evidence="1">The sequence shown here is derived from an EMBL/GenBank/DDBJ whole genome shotgun (WGS) entry which is preliminary data.</text>
</comment>
<sequence length="327" mass="35976">MKPMLAPQFLEALDELASSDGENWWKDILGHKDLVLAVRRNSLNAYHRGASIFRIDWKASKIIPTVHVKYLIRPNQSYVSLQGGQFTHSGVAPVFSSYGGLKTLNSMIKAAQLHVGPEKAGLHPMLVGNNNVIDSEIALARMDGSPTALDDDEAEDSKRKQDRIDAAVVTSKDGRPTIRFYEAKHFSNAGLRSAIGKPGVLEQIRDYESALTQHSENLSQRYLQTAKALVRLSEMRSVASGKVDGRQPHSLVKQIAQSGEPPAIDPNPHLIIYGFDEAQRDGAAWTKHLESLRQHLPERLRLIGAPTLKTKFAGSPSIHSEGQASVN</sequence>
<evidence type="ECO:0000313" key="2">
    <source>
        <dbReference type="Proteomes" id="UP000311605"/>
    </source>
</evidence>
<protein>
    <submittedName>
        <fullName evidence="1">Uncharacterized protein</fullName>
    </submittedName>
</protein>
<dbReference type="OrthoDB" id="7107775at2"/>
<proteinExistence type="predicted"/>
<accession>A0A5C4X8Z9</accession>
<evidence type="ECO:0000313" key="1">
    <source>
        <dbReference type="EMBL" id="TNM59858.1"/>
    </source>
</evidence>
<dbReference type="RefSeq" id="WP_139679383.1">
    <property type="nucleotide sequence ID" value="NZ_VDMN01000011.1"/>
</dbReference>
<gene>
    <name evidence="1" type="ORF">FHP24_27175</name>
</gene>